<evidence type="ECO:0000313" key="2">
    <source>
        <dbReference type="EMBL" id="CAF4129899.1"/>
    </source>
</evidence>
<proteinExistence type="predicted"/>
<feature type="compositionally biased region" description="Polar residues" evidence="1">
    <location>
        <begin position="186"/>
        <end position="219"/>
    </location>
</feature>
<feature type="compositionally biased region" description="Polar residues" evidence="1">
    <location>
        <begin position="129"/>
        <end position="140"/>
    </location>
</feature>
<gene>
    <name evidence="2" type="ORF">SMN809_LOCUS18711</name>
</gene>
<feature type="non-terminal residue" evidence="2">
    <location>
        <position position="1"/>
    </location>
</feature>
<reference evidence="2" key="1">
    <citation type="submission" date="2021-02" db="EMBL/GenBank/DDBJ databases">
        <authorList>
            <person name="Nowell W R."/>
        </authorList>
    </citation>
    <scope>NUCLEOTIDE SEQUENCE</scope>
</reference>
<dbReference type="AlphaFoldDB" id="A0A8S2QVS9"/>
<protein>
    <submittedName>
        <fullName evidence="2">Uncharacterized protein</fullName>
    </submittedName>
</protein>
<evidence type="ECO:0000313" key="3">
    <source>
        <dbReference type="Proteomes" id="UP000676336"/>
    </source>
</evidence>
<feature type="compositionally biased region" description="Basic residues" evidence="1">
    <location>
        <begin position="160"/>
        <end position="173"/>
    </location>
</feature>
<feature type="region of interest" description="Disordered" evidence="1">
    <location>
        <begin position="118"/>
        <end position="236"/>
    </location>
</feature>
<comment type="caution">
    <text evidence="2">The sequence shown here is derived from an EMBL/GenBank/DDBJ whole genome shotgun (WGS) entry which is preliminary data.</text>
</comment>
<sequence length="692" mass="77423">LNTAGLSSNLNKEKNTNRSDLHILFQLYLFSNQTLTIDYFQPTTMHNIDQIPLARLRPEKFDDAAIQKQILLIRDACENINLDVIAVVFHECDYNIQNTIARIKAGDFEDGGWQTAKSNNKKKTINNSHVDQTLNGSAQSDSEHSPSQHTSPAPSLRDSGRRRRRQDHYRHSLASRGYPTRRGNAPSRNQYIPYHSSRNYPNTSETKQQNANNEKTSVSKTKDDIIPPPSASVSTDEFEFIDGTTPTLKFDNSHKKSSLPLSTKRPIPSSIPQEPVSMHSIIKCPRGPIDIQFGDVQWNDSVPIAVSPSDSSILAESLDDQKSSSVINTNDDEQQIDAQDNLIETTNRLSSCSISSSSLSLANNTRANNSASLSLERTSHLSDQLTGSLQQQVPLETTTSFADTTQLPPISTINTLEYSSQTSQNTNTFVPNNFQLPLSNASAVSGGSQSAFTPYNTAGTYSPTQRDYSQTPWNQQQQANYKAAAKATLMQQGNYPHKTSYPMQHQQQYFVGTYPYAPTPLYPYLTPVDSWSTASLEPYSTYPTAANYMQSYPTQQSYHPTNIQSNRYDRSSNEKDFFAYYGQTRILNSDLSTSSQTTKDTPITSKLSATAASFSQGASLTAASPTTTLYFNPVLYTVPTYYTSHHDRNMNYPSVDNRDNRNGASYAAHNNRNHYHHQQQRTHNNSMWHSQQ</sequence>
<feature type="region of interest" description="Disordered" evidence="1">
    <location>
        <begin position="646"/>
        <end position="667"/>
    </location>
</feature>
<dbReference type="Proteomes" id="UP000676336">
    <property type="component" value="Unassembled WGS sequence"/>
</dbReference>
<name>A0A8S2QVS9_9BILA</name>
<evidence type="ECO:0000256" key="1">
    <source>
        <dbReference type="SAM" id="MobiDB-lite"/>
    </source>
</evidence>
<dbReference type="EMBL" id="CAJOBI010009105">
    <property type="protein sequence ID" value="CAF4129899.1"/>
    <property type="molecule type" value="Genomic_DNA"/>
</dbReference>
<feature type="region of interest" description="Disordered" evidence="1">
    <location>
        <begin position="249"/>
        <end position="275"/>
    </location>
</feature>
<organism evidence="2 3">
    <name type="scientific">Rotaria magnacalcarata</name>
    <dbReference type="NCBI Taxonomy" id="392030"/>
    <lineage>
        <taxon>Eukaryota</taxon>
        <taxon>Metazoa</taxon>
        <taxon>Spiralia</taxon>
        <taxon>Gnathifera</taxon>
        <taxon>Rotifera</taxon>
        <taxon>Eurotatoria</taxon>
        <taxon>Bdelloidea</taxon>
        <taxon>Philodinida</taxon>
        <taxon>Philodinidae</taxon>
        <taxon>Rotaria</taxon>
    </lineage>
</organism>
<accession>A0A8S2QVS9</accession>